<sequence length="161" mass="18163">MGPTVLGQGEEGAAGSARMLWTPAAAETGFKPRLKLLASIFHKNQEPPPQLTLHCNITPIVFKEKLTMKTDSLMEEKLECCLWCCLSDPSIPGRCCVLERRIVPWMQQESYSSSSPIWSVDSDEPNLTSVLERLEDTKDNSSVRKETKLFSLFLMNIIFRN</sequence>
<gene>
    <name evidence="1" type="ORF">CK820_G0049499</name>
</gene>
<dbReference type="AlphaFoldDB" id="A0A2J8JA66"/>
<reference evidence="1 2" key="1">
    <citation type="submission" date="2017-12" db="EMBL/GenBank/DDBJ databases">
        <title>High-resolution comparative analysis of great ape genomes.</title>
        <authorList>
            <person name="Pollen A."/>
            <person name="Hastie A."/>
            <person name="Hormozdiari F."/>
            <person name="Dougherty M."/>
            <person name="Liu R."/>
            <person name="Chaisson M."/>
            <person name="Hoppe E."/>
            <person name="Hill C."/>
            <person name="Pang A."/>
            <person name="Hillier L."/>
            <person name="Baker C."/>
            <person name="Armstrong J."/>
            <person name="Shendure J."/>
            <person name="Paten B."/>
            <person name="Wilson R."/>
            <person name="Chao H."/>
            <person name="Schneider V."/>
            <person name="Ventura M."/>
            <person name="Kronenberg Z."/>
            <person name="Murali S."/>
            <person name="Gordon D."/>
            <person name="Cantsilieris S."/>
            <person name="Munson K."/>
            <person name="Nelson B."/>
            <person name="Raja A."/>
            <person name="Underwood J."/>
            <person name="Diekhans M."/>
            <person name="Fiddes I."/>
            <person name="Haussler D."/>
            <person name="Eichler E."/>
        </authorList>
    </citation>
    <scope>NUCLEOTIDE SEQUENCE [LARGE SCALE GENOMIC DNA]</scope>
    <source>
        <strain evidence="1">Yerkes chimp pedigree #C0471</strain>
    </source>
</reference>
<dbReference type="STRING" id="9598.ENSPTRP00000061995"/>
<evidence type="ECO:0000313" key="1">
    <source>
        <dbReference type="EMBL" id="PNI19675.1"/>
    </source>
</evidence>
<accession>A0A2J8JA66</accession>
<dbReference type="Proteomes" id="UP000236370">
    <property type="component" value="Unassembled WGS sequence"/>
</dbReference>
<protein>
    <submittedName>
        <fullName evidence="1">UBE2Q2L isoform 1</fullName>
    </submittedName>
</protein>
<evidence type="ECO:0000313" key="2">
    <source>
        <dbReference type="Proteomes" id="UP000236370"/>
    </source>
</evidence>
<organism evidence="1 2">
    <name type="scientific">Pan troglodytes</name>
    <name type="common">Chimpanzee</name>
    <dbReference type="NCBI Taxonomy" id="9598"/>
    <lineage>
        <taxon>Eukaryota</taxon>
        <taxon>Metazoa</taxon>
        <taxon>Chordata</taxon>
        <taxon>Craniata</taxon>
        <taxon>Vertebrata</taxon>
        <taxon>Euteleostomi</taxon>
        <taxon>Mammalia</taxon>
        <taxon>Eutheria</taxon>
        <taxon>Euarchontoglires</taxon>
        <taxon>Primates</taxon>
        <taxon>Haplorrhini</taxon>
        <taxon>Catarrhini</taxon>
        <taxon>Hominidae</taxon>
        <taxon>Pan</taxon>
    </lineage>
</organism>
<comment type="caution">
    <text evidence="1">The sequence shown here is derived from an EMBL/GenBank/DDBJ whole genome shotgun (WGS) entry which is preliminary data.</text>
</comment>
<name>A0A2J8JA66_PANTR</name>
<proteinExistence type="predicted"/>
<dbReference type="EMBL" id="NBAG03000494">
    <property type="protein sequence ID" value="PNI19675.1"/>
    <property type="molecule type" value="Genomic_DNA"/>
</dbReference>